<dbReference type="PANTHER" id="PTHR30545:SF2">
    <property type="entry name" value="SUGAR FERMENTATION STIMULATION PROTEIN A"/>
    <property type="match status" value="1"/>
</dbReference>
<dbReference type="HAMAP" id="MF_00095">
    <property type="entry name" value="SfsA"/>
    <property type="match status" value="1"/>
</dbReference>
<name>A0A858RB85_9PROT</name>
<accession>A0A858RB85</accession>
<organism evidence="4 5">
    <name type="scientific">Aerophototrophica crusticola</name>
    <dbReference type="NCBI Taxonomy" id="1709002"/>
    <lineage>
        <taxon>Bacteria</taxon>
        <taxon>Pseudomonadati</taxon>
        <taxon>Pseudomonadota</taxon>
        <taxon>Alphaproteobacteria</taxon>
        <taxon>Rhodospirillales</taxon>
        <taxon>Rhodospirillaceae</taxon>
        <taxon>Aerophototrophica</taxon>
    </lineage>
</organism>
<proteinExistence type="inferred from homology"/>
<reference evidence="4" key="1">
    <citation type="submission" date="2020-04" db="EMBL/GenBank/DDBJ databases">
        <title>A desert anoxygenic phototrophic bacterium fixes CO2 using RubisCO under aerobic conditions.</title>
        <authorList>
            <person name="Tang K."/>
        </authorList>
    </citation>
    <scope>NUCLEOTIDE SEQUENCE [LARGE SCALE GENOMIC DNA]</scope>
    <source>
        <strain evidence="4">MIMtkB3</strain>
    </source>
</reference>
<comment type="similarity">
    <text evidence="1">Belongs to the SfsA family.</text>
</comment>
<dbReference type="Proteomes" id="UP000501891">
    <property type="component" value="Chromosome"/>
</dbReference>
<sequence length="238" mass="25924">MLFPTPLVPATLQRRYKRFLADVTLPDGSTATVHVPNSGAMLGLDAPGSECWVSRSPNPDRKLAHTLEIVREAATGALVGCNTMHPNRLAEEAIRGGVIPDLAGYATLRREVKYGVNSRIDLLLEDPTRPTAYVEIKNVHLRRGPPVAEFPDCVTSRGAKHLVELAEMVRAGHRAVMLYLVQRDDCDQFRLAADLDPAYARGLAAARQAGVEAICWACKVTPDGIVVHRPLPILDIPA</sequence>
<dbReference type="AlphaFoldDB" id="A0A858RB85"/>
<evidence type="ECO:0000259" key="2">
    <source>
        <dbReference type="Pfam" id="PF03749"/>
    </source>
</evidence>
<dbReference type="GO" id="GO:0003677">
    <property type="term" value="F:DNA binding"/>
    <property type="evidence" value="ECO:0007669"/>
    <property type="project" value="InterPro"/>
</dbReference>
<protein>
    <recommendedName>
        <fullName evidence="1">Sugar fermentation stimulation protein homolog</fullName>
    </recommendedName>
</protein>
<feature type="domain" description="SfsA N-terminal OB" evidence="3">
    <location>
        <begin position="14"/>
        <end position="79"/>
    </location>
</feature>
<dbReference type="Pfam" id="PF03749">
    <property type="entry name" value="SfsA"/>
    <property type="match status" value="1"/>
</dbReference>
<dbReference type="PANTHER" id="PTHR30545">
    <property type="entry name" value="SUGAR FERMENTATION STIMULATION PROTEIN A"/>
    <property type="match status" value="1"/>
</dbReference>
<dbReference type="Pfam" id="PF17746">
    <property type="entry name" value="SfsA_N"/>
    <property type="match status" value="1"/>
</dbReference>
<evidence type="ECO:0000259" key="3">
    <source>
        <dbReference type="Pfam" id="PF17746"/>
    </source>
</evidence>
<evidence type="ECO:0000313" key="5">
    <source>
        <dbReference type="Proteomes" id="UP000501891"/>
    </source>
</evidence>
<dbReference type="NCBIfam" id="TIGR00230">
    <property type="entry name" value="sfsA"/>
    <property type="match status" value="1"/>
</dbReference>
<evidence type="ECO:0000313" key="4">
    <source>
        <dbReference type="EMBL" id="QJE74658.1"/>
    </source>
</evidence>
<evidence type="ECO:0000256" key="1">
    <source>
        <dbReference type="HAMAP-Rule" id="MF_00095"/>
    </source>
</evidence>
<keyword evidence="5" id="KW-1185">Reference proteome</keyword>
<dbReference type="InterPro" id="IPR005224">
    <property type="entry name" value="SfsA"/>
</dbReference>
<dbReference type="Gene3D" id="3.40.1350.60">
    <property type="match status" value="1"/>
</dbReference>
<dbReference type="KEGG" id="acru:HHL28_17755"/>
<dbReference type="Gene3D" id="2.40.50.580">
    <property type="match status" value="1"/>
</dbReference>
<dbReference type="InterPro" id="IPR041465">
    <property type="entry name" value="SfsA_N"/>
</dbReference>
<feature type="domain" description="Sugar fermentation stimulation protein C-terminal" evidence="2">
    <location>
        <begin position="85"/>
        <end position="223"/>
    </location>
</feature>
<dbReference type="InterPro" id="IPR040452">
    <property type="entry name" value="SfsA_C"/>
</dbReference>
<gene>
    <name evidence="1 4" type="primary">sfsA</name>
    <name evidence="4" type="ORF">HHL28_17755</name>
</gene>
<dbReference type="EMBL" id="CP051775">
    <property type="protein sequence ID" value="QJE74658.1"/>
    <property type="molecule type" value="Genomic_DNA"/>
</dbReference>
<dbReference type="CDD" id="cd22359">
    <property type="entry name" value="SfsA-like_bacterial"/>
    <property type="match status" value="1"/>
</dbReference>